<evidence type="ECO:0000256" key="1">
    <source>
        <dbReference type="SAM" id="MobiDB-lite"/>
    </source>
</evidence>
<keyword evidence="3" id="KW-1185">Reference proteome</keyword>
<accession>A0AAV4HQ70</accession>
<dbReference type="Proteomes" id="UP000762676">
    <property type="component" value="Unassembled WGS sequence"/>
</dbReference>
<sequence length="126" mass="13816">MEWFLGRDMLSTMEEATRKQKISKTISDRFHVQPLAFSVTARGSSSSQGTHDTTWTPSHIALGSPTSPSLQLQERKRRQESATVVAGTGHAGSEIVHVLGGNISNCLEEWKNILTSDPNILNKVKA</sequence>
<proteinExistence type="predicted"/>
<organism evidence="2 3">
    <name type="scientific">Elysia marginata</name>
    <dbReference type="NCBI Taxonomy" id="1093978"/>
    <lineage>
        <taxon>Eukaryota</taxon>
        <taxon>Metazoa</taxon>
        <taxon>Spiralia</taxon>
        <taxon>Lophotrochozoa</taxon>
        <taxon>Mollusca</taxon>
        <taxon>Gastropoda</taxon>
        <taxon>Heterobranchia</taxon>
        <taxon>Euthyneura</taxon>
        <taxon>Panpulmonata</taxon>
        <taxon>Sacoglossa</taxon>
        <taxon>Placobranchoidea</taxon>
        <taxon>Plakobranchidae</taxon>
        <taxon>Elysia</taxon>
    </lineage>
</organism>
<dbReference type="EMBL" id="BMAT01005772">
    <property type="protein sequence ID" value="GFR99497.1"/>
    <property type="molecule type" value="Genomic_DNA"/>
</dbReference>
<reference evidence="2 3" key="1">
    <citation type="journal article" date="2021" name="Elife">
        <title>Chloroplast acquisition without the gene transfer in kleptoplastic sea slugs, Plakobranchus ocellatus.</title>
        <authorList>
            <person name="Maeda T."/>
            <person name="Takahashi S."/>
            <person name="Yoshida T."/>
            <person name="Shimamura S."/>
            <person name="Takaki Y."/>
            <person name="Nagai Y."/>
            <person name="Toyoda A."/>
            <person name="Suzuki Y."/>
            <person name="Arimoto A."/>
            <person name="Ishii H."/>
            <person name="Satoh N."/>
            <person name="Nishiyama T."/>
            <person name="Hasebe M."/>
            <person name="Maruyama T."/>
            <person name="Minagawa J."/>
            <person name="Obokata J."/>
            <person name="Shigenobu S."/>
        </authorList>
    </citation>
    <scope>NUCLEOTIDE SEQUENCE [LARGE SCALE GENOMIC DNA]</scope>
</reference>
<evidence type="ECO:0000313" key="2">
    <source>
        <dbReference type="EMBL" id="GFR99497.1"/>
    </source>
</evidence>
<name>A0AAV4HQ70_9GAST</name>
<protein>
    <submittedName>
        <fullName evidence="2">Uncharacterized protein</fullName>
    </submittedName>
</protein>
<dbReference type="AlphaFoldDB" id="A0AAV4HQ70"/>
<comment type="caution">
    <text evidence="2">The sequence shown here is derived from an EMBL/GenBank/DDBJ whole genome shotgun (WGS) entry which is preliminary data.</text>
</comment>
<evidence type="ECO:0000313" key="3">
    <source>
        <dbReference type="Proteomes" id="UP000762676"/>
    </source>
</evidence>
<feature type="compositionally biased region" description="Polar residues" evidence="1">
    <location>
        <begin position="41"/>
        <end position="57"/>
    </location>
</feature>
<gene>
    <name evidence="2" type="ORF">ElyMa_002794000</name>
</gene>
<feature type="region of interest" description="Disordered" evidence="1">
    <location>
        <begin position="41"/>
        <end position="87"/>
    </location>
</feature>